<dbReference type="Pfam" id="PF13487">
    <property type="entry name" value="HD_5"/>
    <property type="match status" value="1"/>
</dbReference>
<dbReference type="InterPro" id="IPR006675">
    <property type="entry name" value="HDIG_dom"/>
</dbReference>
<dbReference type="InterPro" id="IPR006674">
    <property type="entry name" value="HD_domain"/>
</dbReference>
<comment type="caution">
    <text evidence="4">The sequence shown here is derived from an EMBL/GenBank/DDBJ whole genome shotgun (WGS) entry which is preliminary data.</text>
</comment>
<accession>A0AA37Q7Y9</accession>
<evidence type="ECO:0000313" key="5">
    <source>
        <dbReference type="Proteomes" id="UP001161325"/>
    </source>
</evidence>
<dbReference type="SUPFAM" id="SSF109604">
    <property type="entry name" value="HD-domain/PDEase-like"/>
    <property type="match status" value="1"/>
</dbReference>
<dbReference type="NCBIfam" id="TIGR00277">
    <property type="entry name" value="HDIG"/>
    <property type="match status" value="1"/>
</dbReference>
<keyword evidence="1" id="KW-1133">Transmembrane helix</keyword>
<dbReference type="PROSITE" id="PS51831">
    <property type="entry name" value="HD"/>
    <property type="match status" value="1"/>
</dbReference>
<feature type="transmembrane region" description="Helical" evidence="1">
    <location>
        <begin position="34"/>
        <end position="53"/>
    </location>
</feature>
<feature type="transmembrane region" description="Helical" evidence="1">
    <location>
        <begin position="173"/>
        <end position="194"/>
    </location>
</feature>
<feature type="transmembrane region" description="Helical" evidence="1">
    <location>
        <begin position="6"/>
        <end position="27"/>
    </location>
</feature>
<dbReference type="SMART" id="SM00471">
    <property type="entry name" value="HDc"/>
    <property type="match status" value="1"/>
</dbReference>
<keyword evidence="1" id="KW-0812">Transmembrane</keyword>
<evidence type="ECO:0008006" key="6">
    <source>
        <dbReference type="Google" id="ProtNLM"/>
    </source>
</evidence>
<feature type="transmembrane region" description="Helical" evidence="1">
    <location>
        <begin position="102"/>
        <end position="124"/>
    </location>
</feature>
<feature type="transmembrane region" description="Helical" evidence="1">
    <location>
        <begin position="65"/>
        <end position="90"/>
    </location>
</feature>
<protein>
    <recommendedName>
        <fullName evidence="6">HD-GYP domain-containing protein</fullName>
    </recommendedName>
</protein>
<reference evidence="4" key="1">
    <citation type="submission" date="2022-08" db="EMBL/GenBank/DDBJ databases">
        <title>Draft genome sequencing of Roseisolibacter agri AW1220.</title>
        <authorList>
            <person name="Tobiishi Y."/>
            <person name="Tonouchi A."/>
        </authorList>
    </citation>
    <scope>NUCLEOTIDE SEQUENCE</scope>
    <source>
        <strain evidence="4">AW1220</strain>
    </source>
</reference>
<dbReference type="InterPro" id="IPR003607">
    <property type="entry name" value="HD/PDEase_dom"/>
</dbReference>
<dbReference type="Gene3D" id="1.10.3210.10">
    <property type="entry name" value="Hypothetical protein af1432"/>
    <property type="match status" value="1"/>
</dbReference>
<dbReference type="PANTHER" id="PTHR43155">
    <property type="entry name" value="CYCLIC DI-GMP PHOSPHODIESTERASE PA4108-RELATED"/>
    <property type="match status" value="1"/>
</dbReference>
<feature type="transmembrane region" description="Helical" evidence="1">
    <location>
        <begin position="136"/>
        <end position="161"/>
    </location>
</feature>
<dbReference type="CDD" id="cd00077">
    <property type="entry name" value="HDc"/>
    <property type="match status" value="1"/>
</dbReference>
<dbReference type="EMBL" id="BRXS01000007">
    <property type="protein sequence ID" value="GLC27924.1"/>
    <property type="molecule type" value="Genomic_DNA"/>
</dbReference>
<feature type="domain" description="HD-GYP" evidence="3">
    <location>
        <begin position="223"/>
        <end position="419"/>
    </location>
</feature>
<sequence>MHGKLTAYIGATIALAVLATAAVVMLGGSIDQKGVQAVVCFTAFAFIAQVQAFRLPHSAAGSISFLPYLSSALIAPNWVTVCAAFGSMVVSELIRRPALEKALFNIAQLVLSIACGIIAFRLLGAEGLQPNRLVPGIPYVFLVTTFFVVNTGAVSGVIALSRQQRLASVWREHAFRTLLFDVVAVVVVYSFVWVYLKVDLPGLVLLAVFVLGTRQLYSTTLELAQANQDLLQVMVAAIEMRDPYTSGHSQRVSQYSKVIAKAIGLSPKEVERVGVAALLHDVGKIDERFAQILQKPGRLTEEERLIIEEHPVRSAELVAMVNGLQDLVKPVRHHHERWDGGGYPDGLAGEDIPLTARIIVFADTIDAMTSDRPYRPALGPADVRRELVKHRAKQFDPYICDRLIESDLYEQLFAICGTRVEPQVEAPVEAPREVRAPEPVIAA</sequence>
<evidence type="ECO:0000259" key="3">
    <source>
        <dbReference type="PROSITE" id="PS51832"/>
    </source>
</evidence>
<dbReference type="Proteomes" id="UP001161325">
    <property type="component" value="Unassembled WGS sequence"/>
</dbReference>
<keyword evidence="5" id="KW-1185">Reference proteome</keyword>
<feature type="domain" description="HD" evidence="2">
    <location>
        <begin position="245"/>
        <end position="368"/>
    </location>
</feature>
<evidence type="ECO:0000256" key="1">
    <source>
        <dbReference type="SAM" id="Phobius"/>
    </source>
</evidence>
<dbReference type="InterPro" id="IPR037522">
    <property type="entry name" value="HD_GYP_dom"/>
</dbReference>
<evidence type="ECO:0000313" key="4">
    <source>
        <dbReference type="EMBL" id="GLC27924.1"/>
    </source>
</evidence>
<proteinExistence type="predicted"/>
<gene>
    <name evidence="4" type="ORF">rosag_44370</name>
</gene>
<keyword evidence="1" id="KW-0472">Membrane</keyword>
<organism evidence="4 5">
    <name type="scientific">Roseisolibacter agri</name>
    <dbReference type="NCBI Taxonomy" id="2014610"/>
    <lineage>
        <taxon>Bacteria</taxon>
        <taxon>Pseudomonadati</taxon>
        <taxon>Gemmatimonadota</taxon>
        <taxon>Gemmatimonadia</taxon>
        <taxon>Gemmatimonadales</taxon>
        <taxon>Gemmatimonadaceae</taxon>
        <taxon>Roseisolibacter</taxon>
    </lineage>
</organism>
<evidence type="ECO:0000259" key="2">
    <source>
        <dbReference type="PROSITE" id="PS51831"/>
    </source>
</evidence>
<dbReference type="AlphaFoldDB" id="A0AA37Q7Y9"/>
<name>A0AA37Q7Y9_9BACT</name>
<dbReference type="PROSITE" id="PS51832">
    <property type="entry name" value="HD_GYP"/>
    <property type="match status" value="1"/>
</dbReference>